<feature type="compositionally biased region" description="Low complexity" evidence="1">
    <location>
        <begin position="344"/>
        <end position="355"/>
    </location>
</feature>
<feature type="compositionally biased region" description="Low complexity" evidence="1">
    <location>
        <begin position="56"/>
        <end position="80"/>
    </location>
</feature>
<feature type="region of interest" description="Disordered" evidence="1">
    <location>
        <begin position="275"/>
        <end position="355"/>
    </location>
</feature>
<feature type="compositionally biased region" description="Polar residues" evidence="1">
    <location>
        <begin position="45"/>
        <end position="55"/>
    </location>
</feature>
<accession>A0A8H5M113</accession>
<proteinExistence type="predicted"/>
<feature type="region of interest" description="Disordered" evidence="1">
    <location>
        <begin position="381"/>
        <end position="428"/>
    </location>
</feature>
<protein>
    <submittedName>
        <fullName evidence="3">Uncharacterized protein</fullName>
    </submittedName>
</protein>
<organism evidence="3 4">
    <name type="scientific">Collybiopsis confluens</name>
    <dbReference type="NCBI Taxonomy" id="2823264"/>
    <lineage>
        <taxon>Eukaryota</taxon>
        <taxon>Fungi</taxon>
        <taxon>Dikarya</taxon>
        <taxon>Basidiomycota</taxon>
        <taxon>Agaricomycotina</taxon>
        <taxon>Agaricomycetes</taxon>
        <taxon>Agaricomycetidae</taxon>
        <taxon>Agaricales</taxon>
        <taxon>Marasmiineae</taxon>
        <taxon>Omphalotaceae</taxon>
        <taxon>Collybiopsis</taxon>
    </lineage>
</organism>
<comment type="caution">
    <text evidence="3">The sequence shown here is derived from an EMBL/GenBank/DDBJ whole genome shotgun (WGS) entry which is preliminary data.</text>
</comment>
<evidence type="ECO:0000313" key="4">
    <source>
        <dbReference type="Proteomes" id="UP000518752"/>
    </source>
</evidence>
<keyword evidence="2" id="KW-0472">Membrane</keyword>
<dbReference type="OrthoDB" id="2670057at2759"/>
<dbReference type="AlphaFoldDB" id="A0A8H5M113"/>
<gene>
    <name evidence="3" type="ORF">D9757_008048</name>
</gene>
<feature type="region of interest" description="Disordered" evidence="1">
    <location>
        <begin position="122"/>
        <end position="163"/>
    </location>
</feature>
<reference evidence="3 4" key="1">
    <citation type="journal article" date="2020" name="ISME J.">
        <title>Uncovering the hidden diversity of litter-decomposition mechanisms in mushroom-forming fungi.</title>
        <authorList>
            <person name="Floudas D."/>
            <person name="Bentzer J."/>
            <person name="Ahren D."/>
            <person name="Johansson T."/>
            <person name="Persson P."/>
            <person name="Tunlid A."/>
        </authorList>
    </citation>
    <scope>NUCLEOTIDE SEQUENCE [LARGE SCALE GENOMIC DNA]</scope>
    <source>
        <strain evidence="3 4">CBS 406.79</strain>
    </source>
</reference>
<sequence>MVTHPFLHRHKRADPFSSPTASGIIGTATAGTESTATQLTLATNGLNEGGSTLNNAPTTSVPPISSTSSISAVISSPPSSQTTASDDSGISMGVVIGACVGTLAGVLIFILLGVWLYKRSDPSKKRRKPFPRAGPGLQPNWNRLGDNEDKWEGMHKDSSPSVRTAYTTKTTEEEHPPFNFDSHPFSQYHPNIAQELASFDQPPAPTFLNKMDSTAVSWDRDTVGGSSFYSNRMSGSMSPSLDIARPTPALTSSEPHRWESAEVVHLEGHVAEAVYPDSNNPFEQPTERRKSQHNPFFGGSAPLPKLGKSTAREIYTPASKNPFADASDEDDTSGDKTPTRPTFSHSVVGSVSSVSSNDRAIQSLIAALGTTPTEVQARLRAAEREPSLASDTADSIYTAAEYNTDEEDEDVTTSFPLPPGSEGSGHSS</sequence>
<feature type="region of interest" description="Disordered" evidence="1">
    <location>
        <begin position="1"/>
        <end position="25"/>
    </location>
</feature>
<feature type="compositionally biased region" description="Basic residues" evidence="1">
    <location>
        <begin position="1"/>
        <end position="12"/>
    </location>
</feature>
<feature type="transmembrane region" description="Helical" evidence="2">
    <location>
        <begin position="90"/>
        <end position="117"/>
    </location>
</feature>
<feature type="compositionally biased region" description="Basic and acidic residues" evidence="1">
    <location>
        <begin position="145"/>
        <end position="158"/>
    </location>
</feature>
<keyword evidence="2" id="KW-1133">Transmembrane helix</keyword>
<evidence type="ECO:0000256" key="1">
    <source>
        <dbReference type="SAM" id="MobiDB-lite"/>
    </source>
</evidence>
<keyword evidence="2" id="KW-0812">Transmembrane</keyword>
<name>A0A8H5M113_9AGAR</name>
<feature type="region of interest" description="Disordered" evidence="1">
    <location>
        <begin position="45"/>
        <end position="86"/>
    </location>
</feature>
<dbReference type="Proteomes" id="UP000518752">
    <property type="component" value="Unassembled WGS sequence"/>
</dbReference>
<keyword evidence="4" id="KW-1185">Reference proteome</keyword>
<dbReference type="EMBL" id="JAACJN010000084">
    <property type="protein sequence ID" value="KAF5377315.1"/>
    <property type="molecule type" value="Genomic_DNA"/>
</dbReference>
<evidence type="ECO:0000256" key="2">
    <source>
        <dbReference type="SAM" id="Phobius"/>
    </source>
</evidence>
<evidence type="ECO:0000313" key="3">
    <source>
        <dbReference type="EMBL" id="KAF5377315.1"/>
    </source>
</evidence>